<gene>
    <name evidence="2" type="ORF">H8S09_11385</name>
</gene>
<feature type="transmembrane region" description="Helical" evidence="1">
    <location>
        <begin position="7"/>
        <end position="29"/>
    </location>
</feature>
<evidence type="ECO:0008006" key="4">
    <source>
        <dbReference type="Google" id="ProtNLM"/>
    </source>
</evidence>
<name>A0A8I0AK16_9FIRM</name>
<feature type="transmembrane region" description="Helical" evidence="1">
    <location>
        <begin position="84"/>
        <end position="104"/>
    </location>
</feature>
<dbReference type="InterPro" id="IPR038750">
    <property type="entry name" value="YczE/YyaS-like"/>
</dbReference>
<dbReference type="Proteomes" id="UP000615234">
    <property type="component" value="Unassembled WGS sequence"/>
</dbReference>
<feature type="transmembrane region" description="Helical" evidence="1">
    <location>
        <begin position="185"/>
        <end position="208"/>
    </location>
</feature>
<keyword evidence="1" id="KW-0472">Membrane</keyword>
<dbReference type="AlphaFoldDB" id="A0A8I0AK16"/>
<evidence type="ECO:0000256" key="1">
    <source>
        <dbReference type="SAM" id="Phobius"/>
    </source>
</evidence>
<keyword evidence="3" id="KW-1185">Reference proteome</keyword>
<keyword evidence="1" id="KW-1133">Transmembrane helix</keyword>
<keyword evidence="1" id="KW-0812">Transmembrane</keyword>
<reference evidence="2 3" key="1">
    <citation type="submission" date="2020-08" db="EMBL/GenBank/DDBJ databases">
        <title>Genome public.</title>
        <authorList>
            <person name="Liu C."/>
            <person name="Sun Q."/>
        </authorList>
    </citation>
    <scope>NUCLEOTIDE SEQUENCE [LARGE SCALE GENOMIC DNA]</scope>
    <source>
        <strain evidence="2 3">NSJ-10</strain>
    </source>
</reference>
<dbReference type="PANTHER" id="PTHR40078:SF1">
    <property type="entry name" value="INTEGRAL MEMBRANE PROTEIN"/>
    <property type="match status" value="1"/>
</dbReference>
<comment type="caution">
    <text evidence="2">The sequence shown here is derived from an EMBL/GenBank/DDBJ whole genome shotgun (WGS) entry which is preliminary data.</text>
</comment>
<organism evidence="2 3">
    <name type="scientific">Coprococcus hominis</name>
    <name type="common">ex Liu et al. 2022</name>
    <dbReference type="NCBI Taxonomy" id="2763039"/>
    <lineage>
        <taxon>Bacteria</taxon>
        <taxon>Bacillati</taxon>
        <taxon>Bacillota</taxon>
        <taxon>Clostridia</taxon>
        <taxon>Lachnospirales</taxon>
        <taxon>Lachnospiraceae</taxon>
        <taxon>Coprococcus</taxon>
    </lineage>
</organism>
<feature type="transmembrane region" description="Helical" evidence="1">
    <location>
        <begin position="110"/>
        <end position="132"/>
    </location>
</feature>
<evidence type="ECO:0000313" key="3">
    <source>
        <dbReference type="Proteomes" id="UP000615234"/>
    </source>
</evidence>
<protein>
    <recommendedName>
        <fullName evidence="4">YitT family protein</fullName>
    </recommendedName>
</protein>
<feature type="transmembrane region" description="Helical" evidence="1">
    <location>
        <begin position="41"/>
        <end position="72"/>
    </location>
</feature>
<sequence>MKWKDRLGIRLVAYLGGLFIMTAGIAVSVKSNLGVSPVSSIPYTITCVFGVEMGNATILFHVVLVLLQILLLRKNFKWINLCQIVVGIIFGKFTTLCNSLVALLPSTDNMLIRLGMMLISVVLIAVGIFFYLPANIMPLAGEGAMQAVSAITGIAFPKVKIGFDCSMVIISLVTCLIAIHSVGSVGIGTVMAAVLVGFALGLVTKAFGTWRDHLYYGRIS</sequence>
<dbReference type="RefSeq" id="WP_118615770.1">
    <property type="nucleotide sequence ID" value="NZ_JACOOX010000006.1"/>
</dbReference>
<proteinExistence type="predicted"/>
<feature type="transmembrane region" description="Helical" evidence="1">
    <location>
        <begin position="161"/>
        <end position="179"/>
    </location>
</feature>
<dbReference type="Pfam" id="PF19700">
    <property type="entry name" value="DUF6198"/>
    <property type="match status" value="1"/>
</dbReference>
<evidence type="ECO:0000313" key="2">
    <source>
        <dbReference type="EMBL" id="MBC5663465.1"/>
    </source>
</evidence>
<accession>A0A8I0AK16</accession>
<dbReference type="PANTHER" id="PTHR40078">
    <property type="entry name" value="INTEGRAL MEMBRANE PROTEIN-RELATED"/>
    <property type="match status" value="1"/>
</dbReference>
<dbReference type="EMBL" id="JACOOX010000006">
    <property type="protein sequence ID" value="MBC5663465.1"/>
    <property type="molecule type" value="Genomic_DNA"/>
</dbReference>